<dbReference type="CDD" id="cd05466">
    <property type="entry name" value="PBP2_LTTR_substrate"/>
    <property type="match status" value="1"/>
</dbReference>
<dbReference type="GO" id="GO:0003677">
    <property type="term" value="F:DNA binding"/>
    <property type="evidence" value="ECO:0007669"/>
    <property type="project" value="UniProtKB-KW"/>
</dbReference>
<dbReference type="PRINTS" id="PR00039">
    <property type="entry name" value="HTHLYSR"/>
</dbReference>
<reference evidence="6 7" key="1">
    <citation type="submission" date="2024-06" db="EMBL/GenBank/DDBJ databases">
        <title>Sorghum-associated microbial communities from plants grown in Nebraska, USA.</title>
        <authorList>
            <person name="Schachtman D."/>
        </authorList>
    </citation>
    <scope>NUCLEOTIDE SEQUENCE [LARGE SCALE GENOMIC DNA]</scope>
    <source>
        <strain evidence="6 7">2709</strain>
    </source>
</reference>
<dbReference type="PANTHER" id="PTHR30419:SF30">
    <property type="entry name" value="LYSR FAMILY TRANSCRIPTIONAL REGULATOR"/>
    <property type="match status" value="1"/>
</dbReference>
<keyword evidence="7" id="KW-1185">Reference proteome</keyword>
<dbReference type="RefSeq" id="WP_354442042.1">
    <property type="nucleotide sequence ID" value="NZ_JBEPSH010000002.1"/>
</dbReference>
<dbReference type="PANTHER" id="PTHR30419">
    <property type="entry name" value="HTH-TYPE TRANSCRIPTIONAL REGULATOR YBHD"/>
    <property type="match status" value="1"/>
</dbReference>
<dbReference type="Pfam" id="PF00126">
    <property type="entry name" value="HTH_1"/>
    <property type="match status" value="1"/>
</dbReference>
<evidence type="ECO:0000313" key="7">
    <source>
        <dbReference type="Proteomes" id="UP001549320"/>
    </source>
</evidence>
<dbReference type="PROSITE" id="PS50931">
    <property type="entry name" value="HTH_LYSR"/>
    <property type="match status" value="1"/>
</dbReference>
<dbReference type="InterPro" id="IPR005119">
    <property type="entry name" value="LysR_subst-bd"/>
</dbReference>
<comment type="similarity">
    <text evidence="1">Belongs to the LysR transcriptional regulatory family.</text>
</comment>
<dbReference type="Pfam" id="PF03466">
    <property type="entry name" value="LysR_substrate"/>
    <property type="match status" value="1"/>
</dbReference>
<proteinExistence type="inferred from homology"/>
<dbReference type="InterPro" id="IPR050950">
    <property type="entry name" value="HTH-type_LysR_regulators"/>
</dbReference>
<keyword evidence="3 6" id="KW-0238">DNA-binding</keyword>
<accession>A0ABV2Q545</accession>
<dbReference type="Proteomes" id="UP001549320">
    <property type="component" value="Unassembled WGS sequence"/>
</dbReference>
<feature type="domain" description="HTH lysR-type" evidence="5">
    <location>
        <begin position="1"/>
        <end position="58"/>
    </location>
</feature>
<evidence type="ECO:0000313" key="6">
    <source>
        <dbReference type="EMBL" id="MET4576137.1"/>
    </source>
</evidence>
<protein>
    <submittedName>
        <fullName evidence="6">DNA-binding transcriptional LysR family regulator</fullName>
    </submittedName>
</protein>
<dbReference type="SUPFAM" id="SSF53850">
    <property type="entry name" value="Periplasmic binding protein-like II"/>
    <property type="match status" value="1"/>
</dbReference>
<evidence type="ECO:0000256" key="3">
    <source>
        <dbReference type="ARBA" id="ARBA00023125"/>
    </source>
</evidence>
<dbReference type="InterPro" id="IPR036388">
    <property type="entry name" value="WH-like_DNA-bd_sf"/>
</dbReference>
<keyword evidence="4" id="KW-0804">Transcription</keyword>
<evidence type="ECO:0000259" key="5">
    <source>
        <dbReference type="PROSITE" id="PS50931"/>
    </source>
</evidence>
<dbReference type="Gene3D" id="1.10.10.10">
    <property type="entry name" value="Winged helix-like DNA-binding domain superfamily/Winged helix DNA-binding domain"/>
    <property type="match status" value="1"/>
</dbReference>
<evidence type="ECO:0000256" key="2">
    <source>
        <dbReference type="ARBA" id="ARBA00023015"/>
    </source>
</evidence>
<dbReference type="SUPFAM" id="SSF46785">
    <property type="entry name" value="Winged helix' DNA-binding domain"/>
    <property type="match status" value="1"/>
</dbReference>
<sequence>MTLIQLRHFITLAKVGSFVKASAQLHITQPALSRSIKALEDELGQLLFDRVGRRIELTPDGRETLQRAERLTEDADQLRHGGRALDSSASGRLRLGLSSGPGMMLTAPLMIHFAQHFPKVQIDVLRANTDTLTSMLRERQIDAMVVDVRSLRPASDLRVDHLSEMKGCFMVRQGHPLADRARVRFDQVSKFPIASTPLSDEMARILVERYGVEGHPQVLVKYTSDEIAHLLNVTERTNTVLLAIRAAGPGLHEVPVYPALDANARFAHITLAHKSEGLYVPVLRSLMRTALR</sequence>
<organism evidence="6 7">
    <name type="scientific">Ottowia thiooxydans</name>
    <dbReference type="NCBI Taxonomy" id="219182"/>
    <lineage>
        <taxon>Bacteria</taxon>
        <taxon>Pseudomonadati</taxon>
        <taxon>Pseudomonadota</taxon>
        <taxon>Betaproteobacteria</taxon>
        <taxon>Burkholderiales</taxon>
        <taxon>Comamonadaceae</taxon>
        <taxon>Ottowia</taxon>
    </lineage>
</organism>
<dbReference type="EMBL" id="JBEPSH010000002">
    <property type="protein sequence ID" value="MET4576137.1"/>
    <property type="molecule type" value="Genomic_DNA"/>
</dbReference>
<evidence type="ECO:0000256" key="4">
    <source>
        <dbReference type="ARBA" id="ARBA00023163"/>
    </source>
</evidence>
<gene>
    <name evidence="6" type="ORF">ABIE13_001237</name>
</gene>
<evidence type="ECO:0000256" key="1">
    <source>
        <dbReference type="ARBA" id="ARBA00009437"/>
    </source>
</evidence>
<dbReference type="InterPro" id="IPR036390">
    <property type="entry name" value="WH_DNA-bd_sf"/>
</dbReference>
<dbReference type="InterPro" id="IPR000847">
    <property type="entry name" value="LysR_HTH_N"/>
</dbReference>
<keyword evidence="2" id="KW-0805">Transcription regulation</keyword>
<name>A0ABV2Q545_9BURK</name>
<dbReference type="Gene3D" id="3.40.190.290">
    <property type="match status" value="1"/>
</dbReference>
<comment type="caution">
    <text evidence="6">The sequence shown here is derived from an EMBL/GenBank/DDBJ whole genome shotgun (WGS) entry which is preliminary data.</text>
</comment>